<proteinExistence type="predicted"/>
<gene>
    <name evidence="3" type="ORF">DXT76_06435</name>
</gene>
<dbReference type="EMBL" id="QTLC01000028">
    <property type="protein sequence ID" value="RDY71639.1"/>
    <property type="molecule type" value="Genomic_DNA"/>
</dbReference>
<dbReference type="PIRSF" id="PIRSF005962">
    <property type="entry name" value="Pept_M20D_amidohydro"/>
    <property type="match status" value="1"/>
</dbReference>
<dbReference type="InterPro" id="IPR037484">
    <property type="entry name" value="AmhX-like"/>
</dbReference>
<feature type="binding site" evidence="1">
    <location>
        <position position="89"/>
    </location>
    <ligand>
        <name>Mn(2+)</name>
        <dbReference type="ChEBI" id="CHEBI:29035"/>
        <label>2</label>
    </ligand>
</feature>
<dbReference type="RefSeq" id="WP_115893712.1">
    <property type="nucleotide sequence ID" value="NZ_QTLC01000028.1"/>
</dbReference>
<dbReference type="Pfam" id="PF01546">
    <property type="entry name" value="Peptidase_M20"/>
    <property type="match status" value="1"/>
</dbReference>
<name>A0A3D8VQ68_9BACI</name>
<protein>
    <submittedName>
        <fullName evidence="3">Amidohydrolase</fullName>
    </submittedName>
</protein>
<reference evidence="3 4" key="1">
    <citation type="submission" date="2018-08" db="EMBL/GenBank/DDBJ databases">
        <title>Genome sequence of strict halophilic Halobacillus trueperi SS1 isolated from Lunsu, a salty water body of North West Himalayas.</title>
        <authorList>
            <person name="Gupta S."/>
            <person name="Sharma P."/>
            <person name="Dev K."/>
            <person name="Baumler D."/>
            <person name="Sourirajan A."/>
        </authorList>
    </citation>
    <scope>NUCLEOTIDE SEQUENCE [LARGE SCALE GENOMIC DNA]</scope>
    <source>
        <strain evidence="3 4">SS1</strain>
    </source>
</reference>
<dbReference type="CDD" id="cd08018">
    <property type="entry name" value="M20_Acy1_amhX-like"/>
    <property type="match status" value="1"/>
</dbReference>
<keyword evidence="1" id="KW-0464">Manganese</keyword>
<accession>A0A3D8VQ68</accession>
<dbReference type="PANTHER" id="PTHR11014:SF122">
    <property type="entry name" value="AMIDOHYDROLASE AMHX"/>
    <property type="match status" value="1"/>
</dbReference>
<evidence type="ECO:0000313" key="4">
    <source>
        <dbReference type="Proteomes" id="UP000257032"/>
    </source>
</evidence>
<dbReference type="Gene3D" id="3.40.630.10">
    <property type="entry name" value="Zn peptidases"/>
    <property type="match status" value="1"/>
</dbReference>
<organism evidence="3 4">
    <name type="scientific">Halobacillus trueperi</name>
    <dbReference type="NCBI Taxonomy" id="156205"/>
    <lineage>
        <taxon>Bacteria</taxon>
        <taxon>Bacillati</taxon>
        <taxon>Bacillota</taxon>
        <taxon>Bacilli</taxon>
        <taxon>Bacillales</taxon>
        <taxon>Bacillaceae</taxon>
        <taxon>Halobacillus</taxon>
    </lineage>
</organism>
<dbReference type="NCBIfam" id="TIGR01891">
    <property type="entry name" value="amidohydrolases"/>
    <property type="match status" value="1"/>
</dbReference>
<dbReference type="GO" id="GO:0016787">
    <property type="term" value="F:hydrolase activity"/>
    <property type="evidence" value="ECO:0007669"/>
    <property type="project" value="UniProtKB-KW"/>
</dbReference>
<dbReference type="SUPFAM" id="SSF55031">
    <property type="entry name" value="Bacterial exopeptidase dimerisation domain"/>
    <property type="match status" value="1"/>
</dbReference>
<dbReference type="InterPro" id="IPR036264">
    <property type="entry name" value="Bact_exopeptidase_dim_dom"/>
</dbReference>
<feature type="binding site" evidence="1">
    <location>
        <position position="87"/>
    </location>
    <ligand>
        <name>Mn(2+)</name>
        <dbReference type="ChEBI" id="CHEBI:29035"/>
        <label>2</label>
    </ligand>
</feature>
<dbReference type="AlphaFoldDB" id="A0A3D8VQ68"/>
<feature type="binding site" evidence="1">
    <location>
        <position position="342"/>
    </location>
    <ligand>
        <name>Mn(2+)</name>
        <dbReference type="ChEBI" id="CHEBI:29035"/>
        <label>2</label>
    </ligand>
</feature>
<dbReference type="InterPro" id="IPR011650">
    <property type="entry name" value="Peptidase_M20_dimer"/>
</dbReference>
<feature type="binding site" evidence="1">
    <location>
        <position position="147"/>
    </location>
    <ligand>
        <name>Mn(2+)</name>
        <dbReference type="ChEBI" id="CHEBI:29035"/>
        <label>2</label>
    </ligand>
</feature>
<dbReference type="Gene3D" id="3.30.70.360">
    <property type="match status" value="1"/>
</dbReference>
<dbReference type="InterPro" id="IPR017439">
    <property type="entry name" value="Amidohydrolase"/>
</dbReference>
<dbReference type="PANTHER" id="PTHR11014">
    <property type="entry name" value="PEPTIDASE M20 FAMILY MEMBER"/>
    <property type="match status" value="1"/>
</dbReference>
<keyword evidence="1" id="KW-0479">Metal-binding</keyword>
<feature type="binding site" evidence="1">
    <location>
        <position position="123"/>
    </location>
    <ligand>
        <name>Mn(2+)</name>
        <dbReference type="ChEBI" id="CHEBI:29035"/>
        <label>2</label>
    </ligand>
</feature>
<dbReference type="InterPro" id="IPR002933">
    <property type="entry name" value="Peptidase_M20"/>
</dbReference>
<dbReference type="Pfam" id="PF07687">
    <property type="entry name" value="M20_dimer"/>
    <property type="match status" value="1"/>
</dbReference>
<feature type="domain" description="Peptidase M20 dimerisation" evidence="2">
    <location>
        <begin position="174"/>
        <end position="261"/>
    </location>
</feature>
<keyword evidence="3" id="KW-0378">Hydrolase</keyword>
<evidence type="ECO:0000313" key="3">
    <source>
        <dbReference type="EMBL" id="RDY71639.1"/>
    </source>
</evidence>
<dbReference type="GO" id="GO:0046872">
    <property type="term" value="F:metal ion binding"/>
    <property type="evidence" value="ECO:0007669"/>
    <property type="project" value="UniProtKB-KW"/>
</dbReference>
<comment type="caution">
    <text evidence="3">The sequence shown here is derived from an EMBL/GenBank/DDBJ whole genome shotgun (WGS) entry which is preliminary data.</text>
</comment>
<dbReference type="SUPFAM" id="SSF53187">
    <property type="entry name" value="Zn-dependent exopeptidases"/>
    <property type="match status" value="1"/>
</dbReference>
<evidence type="ECO:0000256" key="1">
    <source>
        <dbReference type="PIRSR" id="PIRSR005962-1"/>
    </source>
</evidence>
<sequence>MENLGYPSIKSIYKYLHQHPEISWQENNTTDYIERLLEKTSFRLQRFVDCPGLLAELGQGKPCVALRADMDALWQEVDGEFRANHSCGHDAHMSIVLHALFALEEKQAEWKGTLRVIFQPAEETIEGALAMVEKGVVDDVDYLFGLHLRPIQELRSGEFAPAIQHGAVRFLEGRIEGEDAHGARPHLNKNAIELGAELVQLLNNIYVDPMVPHSAKVTSFHSGGKSTNIIPGQATFSIDVRAQTNEVMDELVTKVKSVCDALSNLHGVSIQVDEKAQVPAAIISEEAAGYLERGIVKSMGGNPLKPIIQTTGGDDFHFYTIRKPELKASMLAVGCDLKPGLHHPHMTFDQSVMTDASRVLVETVLGVLGNR</sequence>
<evidence type="ECO:0000259" key="2">
    <source>
        <dbReference type="Pfam" id="PF07687"/>
    </source>
</evidence>
<dbReference type="Proteomes" id="UP000257032">
    <property type="component" value="Unassembled WGS sequence"/>
</dbReference>
<comment type="cofactor">
    <cofactor evidence="1">
        <name>Mn(2+)</name>
        <dbReference type="ChEBI" id="CHEBI:29035"/>
    </cofactor>
    <text evidence="1">The Mn(2+) ion enhances activity.</text>
</comment>